<keyword evidence="2" id="KW-0812">Transmembrane</keyword>
<protein>
    <submittedName>
        <fullName evidence="4">Uncharacterized protein</fullName>
    </submittedName>
</protein>
<dbReference type="EMBL" id="CP072385">
    <property type="protein sequence ID" value="QUC11516.1"/>
    <property type="molecule type" value="Genomic_DNA"/>
</dbReference>
<dbReference type="GeneID" id="64408098"/>
<dbReference type="Proteomes" id="UP000273044">
    <property type="component" value="Chromosome"/>
</dbReference>
<feature type="transmembrane region" description="Helical" evidence="2">
    <location>
        <begin position="47"/>
        <end position="68"/>
    </location>
</feature>
<keyword evidence="2" id="KW-1133">Transmembrane helix</keyword>
<proteinExistence type="predicted"/>
<organism evidence="4 5">
    <name type="scientific">Arachnia propionica</name>
    <dbReference type="NCBI Taxonomy" id="1750"/>
    <lineage>
        <taxon>Bacteria</taxon>
        <taxon>Bacillati</taxon>
        <taxon>Actinomycetota</taxon>
        <taxon>Actinomycetes</taxon>
        <taxon>Propionibacteriales</taxon>
        <taxon>Propionibacteriaceae</taxon>
        <taxon>Arachnia</taxon>
    </lineage>
</organism>
<dbReference type="EMBL" id="LR134406">
    <property type="protein sequence ID" value="VEH71357.1"/>
    <property type="molecule type" value="Genomic_DNA"/>
</dbReference>
<feature type="transmembrane region" description="Helical" evidence="2">
    <location>
        <begin position="177"/>
        <end position="199"/>
    </location>
</feature>
<name>A0A448N1S2_9ACTN</name>
<evidence type="ECO:0000256" key="1">
    <source>
        <dbReference type="SAM" id="MobiDB-lite"/>
    </source>
</evidence>
<feature type="compositionally biased region" description="Low complexity" evidence="1">
    <location>
        <begin position="153"/>
        <end position="164"/>
    </location>
</feature>
<sequence>MSTSPEADETPEPPGPAPEPVVPAPESERPLLTFKIRCRDGVGYQNLLFSLVYILVMAFVFFAASSFFSPSPYGAGGQSFPTGKYSTFRFPSIPTHSRFTFSLPSIHIPSLPPLVTGSGKIPSQKTESNSPPSPTQEPTSDTPTQEASTPGVATPTGAPSSTPPNVTGSLGNRGWPAWSWLGPVLQMLALMALPVLLVLRKPVRWLEIDEEEMMLSWKGEVEGQVALRDIAHMRLWNNRYDLEVYDRTATLRIRMKPWLMSNRFMKAKVDRMADQIRDLLHGTEVRIDQRSRHTERFIDFPPGE</sequence>
<keyword evidence="2" id="KW-0472">Membrane</keyword>
<feature type="region of interest" description="Disordered" evidence="1">
    <location>
        <begin position="1"/>
        <end position="26"/>
    </location>
</feature>
<reference evidence="3" key="2">
    <citation type="submission" date="2021-03" db="EMBL/GenBank/DDBJ databases">
        <title>Human Oral Microbial Genomes.</title>
        <authorList>
            <person name="Johnston C.D."/>
            <person name="Chen T."/>
            <person name="Dewhirst F.E."/>
        </authorList>
    </citation>
    <scope>NUCLEOTIDE SEQUENCE</scope>
    <source>
        <strain evidence="3">F0714</strain>
    </source>
</reference>
<evidence type="ECO:0000313" key="4">
    <source>
        <dbReference type="EMBL" id="VEH71357.1"/>
    </source>
</evidence>
<evidence type="ECO:0000256" key="2">
    <source>
        <dbReference type="SAM" id="Phobius"/>
    </source>
</evidence>
<feature type="region of interest" description="Disordered" evidence="1">
    <location>
        <begin position="117"/>
        <end position="168"/>
    </location>
</feature>
<feature type="compositionally biased region" description="Polar residues" evidence="1">
    <location>
        <begin position="121"/>
        <end position="148"/>
    </location>
</feature>
<feature type="compositionally biased region" description="Acidic residues" evidence="1">
    <location>
        <begin position="1"/>
        <end position="11"/>
    </location>
</feature>
<dbReference type="RefSeq" id="WP_123824054.1">
    <property type="nucleotide sequence ID" value="NZ_CAURRE010000090.1"/>
</dbReference>
<keyword evidence="5" id="KW-1185">Reference proteome</keyword>
<accession>A0A448N1S2</accession>
<evidence type="ECO:0000313" key="3">
    <source>
        <dbReference type="EMBL" id="QUC11516.1"/>
    </source>
</evidence>
<reference evidence="4 5" key="1">
    <citation type="submission" date="2018-12" db="EMBL/GenBank/DDBJ databases">
        <authorList>
            <consortium name="Pathogen Informatics"/>
        </authorList>
    </citation>
    <scope>NUCLEOTIDE SEQUENCE [LARGE SCALE GENOMIC DNA]</scope>
    <source>
        <strain evidence="4 5">NCTC12967</strain>
    </source>
</reference>
<evidence type="ECO:0000313" key="5">
    <source>
        <dbReference type="Proteomes" id="UP000273044"/>
    </source>
</evidence>
<gene>
    <name evidence="3" type="ORF">J5A53_02070</name>
    <name evidence="4" type="ORF">NCTC12967_02677</name>
</gene>
<dbReference type="AlphaFoldDB" id="A0A448N1S2"/>
<dbReference type="Proteomes" id="UP000677180">
    <property type="component" value="Chromosome"/>
</dbReference>
<feature type="compositionally biased region" description="Pro residues" evidence="1">
    <location>
        <begin position="12"/>
        <end position="23"/>
    </location>
</feature>